<comment type="caution">
    <text evidence="2">The sequence shown here is derived from an EMBL/GenBank/DDBJ whole genome shotgun (WGS) entry which is preliminary data.</text>
</comment>
<dbReference type="Gene3D" id="3.40.50.720">
    <property type="entry name" value="NAD(P)-binding Rossmann-like Domain"/>
    <property type="match status" value="2"/>
</dbReference>
<keyword evidence="1" id="KW-0560">Oxidoreductase</keyword>
<dbReference type="GO" id="GO:0016651">
    <property type="term" value="F:oxidoreductase activity, acting on NAD(P)H"/>
    <property type="evidence" value="ECO:0007669"/>
    <property type="project" value="InterPro"/>
</dbReference>
<reference evidence="2 3" key="1">
    <citation type="submission" date="2016-10" db="EMBL/GenBank/DDBJ databases">
        <title>Genome sequence of the ascomycete fungus Penicillium subrubescens.</title>
        <authorList>
            <person name="De Vries R.P."/>
            <person name="Peng M."/>
            <person name="Dilokpimol A."/>
            <person name="Hilden K."/>
            <person name="Makela M.R."/>
            <person name="Grigoriev I."/>
            <person name="Riley R."/>
            <person name="Granchi Z."/>
        </authorList>
    </citation>
    <scope>NUCLEOTIDE SEQUENCE [LARGE SCALE GENOMIC DNA]</scope>
    <source>
        <strain evidence="2 3">CBS 132785</strain>
    </source>
</reference>
<sequence>MHKPEYLSCEKAASLSVGLATVAQVLYAIMKPPLPSLDIPANSSPTLLVYGGSSATEAVGAPITHIVDCLGNEESATFCSKILAPAGGHYHSIKVPVPEPFKRLRPEESVVATTALGYTMFGERFEFPGVAELPADPVMEEFAKKWVLVGEKLVQTGQIQPHPVEIRGGGLVGVLEGLREIRTQGPRGKKIVYSQE</sequence>
<dbReference type="PANTHER" id="PTHR45348">
    <property type="entry name" value="HYPOTHETICAL OXIDOREDUCTASE (EUROFUNG)"/>
    <property type="match status" value="1"/>
</dbReference>
<evidence type="ECO:0000313" key="3">
    <source>
        <dbReference type="Proteomes" id="UP000186955"/>
    </source>
</evidence>
<dbReference type="Gene3D" id="3.90.180.10">
    <property type="entry name" value="Medium-chain alcohol dehydrogenases, catalytic domain"/>
    <property type="match status" value="2"/>
</dbReference>
<dbReference type="Proteomes" id="UP000186955">
    <property type="component" value="Unassembled WGS sequence"/>
</dbReference>
<evidence type="ECO:0000313" key="2">
    <source>
        <dbReference type="EMBL" id="OKO90324.1"/>
    </source>
</evidence>
<evidence type="ECO:0000256" key="1">
    <source>
        <dbReference type="ARBA" id="ARBA00023002"/>
    </source>
</evidence>
<name>A0A1Q5SQP9_9EURO</name>
<dbReference type="EMBL" id="MNBE01000758">
    <property type="protein sequence ID" value="OKO90324.1"/>
    <property type="molecule type" value="Genomic_DNA"/>
</dbReference>
<gene>
    <name evidence="2" type="ORF">PENSUB_13457</name>
</gene>
<keyword evidence="3" id="KW-1185">Reference proteome</keyword>
<dbReference type="InterPro" id="IPR047122">
    <property type="entry name" value="Trans-enoyl_RdTase-like"/>
</dbReference>
<proteinExistence type="predicted"/>
<organism evidence="2 3">
    <name type="scientific">Penicillium subrubescens</name>
    <dbReference type="NCBI Taxonomy" id="1316194"/>
    <lineage>
        <taxon>Eukaryota</taxon>
        <taxon>Fungi</taxon>
        <taxon>Dikarya</taxon>
        <taxon>Ascomycota</taxon>
        <taxon>Pezizomycotina</taxon>
        <taxon>Eurotiomycetes</taxon>
        <taxon>Eurotiomycetidae</taxon>
        <taxon>Eurotiales</taxon>
        <taxon>Aspergillaceae</taxon>
        <taxon>Penicillium</taxon>
    </lineage>
</organism>
<dbReference type="STRING" id="1316194.A0A1Q5SQP9"/>
<dbReference type="AlphaFoldDB" id="A0A1Q5SQP9"/>
<protein>
    <submittedName>
        <fullName evidence="2">Enoyl reductase LovC</fullName>
    </submittedName>
</protein>
<dbReference type="PANTHER" id="PTHR45348:SF2">
    <property type="entry name" value="ZINC-TYPE ALCOHOL DEHYDROGENASE-LIKE PROTEIN C2E1P3.01"/>
    <property type="match status" value="1"/>
</dbReference>
<accession>A0A1Q5SQP9</accession>